<name>A0A0E9WNE6_ANGAN</name>
<proteinExistence type="predicted"/>
<sequence>MSPRPEELLPGSAPLLLSSHGKLGSNGCSVPLLSPSA</sequence>
<feature type="region of interest" description="Disordered" evidence="1">
    <location>
        <begin position="1"/>
        <end position="37"/>
    </location>
</feature>
<dbReference type="AlphaFoldDB" id="A0A0E9WNE6"/>
<reference evidence="2" key="1">
    <citation type="submission" date="2014-11" db="EMBL/GenBank/DDBJ databases">
        <authorList>
            <person name="Amaro Gonzalez C."/>
        </authorList>
    </citation>
    <scope>NUCLEOTIDE SEQUENCE</scope>
</reference>
<dbReference type="EMBL" id="GBXM01016700">
    <property type="protein sequence ID" value="JAH91877.1"/>
    <property type="molecule type" value="Transcribed_RNA"/>
</dbReference>
<protein>
    <submittedName>
        <fullName evidence="2">Uncharacterized protein</fullName>
    </submittedName>
</protein>
<reference evidence="2" key="2">
    <citation type="journal article" date="2015" name="Fish Shellfish Immunol.">
        <title>Early steps in the European eel (Anguilla anguilla)-Vibrio vulnificus interaction in the gills: Role of the RtxA13 toxin.</title>
        <authorList>
            <person name="Callol A."/>
            <person name="Pajuelo D."/>
            <person name="Ebbesson L."/>
            <person name="Teles M."/>
            <person name="MacKenzie S."/>
            <person name="Amaro C."/>
        </authorList>
    </citation>
    <scope>NUCLEOTIDE SEQUENCE</scope>
</reference>
<accession>A0A0E9WNE6</accession>
<feature type="compositionally biased region" description="Low complexity" evidence="1">
    <location>
        <begin position="8"/>
        <end position="19"/>
    </location>
</feature>
<organism evidence="2">
    <name type="scientific">Anguilla anguilla</name>
    <name type="common">European freshwater eel</name>
    <name type="synonym">Muraena anguilla</name>
    <dbReference type="NCBI Taxonomy" id="7936"/>
    <lineage>
        <taxon>Eukaryota</taxon>
        <taxon>Metazoa</taxon>
        <taxon>Chordata</taxon>
        <taxon>Craniata</taxon>
        <taxon>Vertebrata</taxon>
        <taxon>Euteleostomi</taxon>
        <taxon>Actinopterygii</taxon>
        <taxon>Neopterygii</taxon>
        <taxon>Teleostei</taxon>
        <taxon>Anguilliformes</taxon>
        <taxon>Anguillidae</taxon>
        <taxon>Anguilla</taxon>
    </lineage>
</organism>
<evidence type="ECO:0000313" key="2">
    <source>
        <dbReference type="EMBL" id="JAH91877.1"/>
    </source>
</evidence>
<evidence type="ECO:0000256" key="1">
    <source>
        <dbReference type="SAM" id="MobiDB-lite"/>
    </source>
</evidence>